<organism evidence="4 5">
    <name type="scientific">Nocardioides ganghwensis</name>
    <dbReference type="NCBI Taxonomy" id="252230"/>
    <lineage>
        <taxon>Bacteria</taxon>
        <taxon>Bacillati</taxon>
        <taxon>Actinomycetota</taxon>
        <taxon>Actinomycetes</taxon>
        <taxon>Propionibacteriales</taxon>
        <taxon>Nocardioidaceae</taxon>
        <taxon>Nocardioides</taxon>
    </lineage>
</organism>
<protein>
    <submittedName>
        <fullName evidence="4">Glycosyltransferase</fullName>
    </submittedName>
</protein>
<proteinExistence type="predicted"/>
<reference evidence="4 5" key="1">
    <citation type="submission" date="2019-01" db="EMBL/GenBank/DDBJ databases">
        <title>Novel species of Nocardioides.</title>
        <authorList>
            <person name="Liu Q."/>
            <person name="Xin Y.-H."/>
        </authorList>
    </citation>
    <scope>NUCLEOTIDE SEQUENCE [LARGE SCALE GENOMIC DNA]</scope>
    <source>
        <strain evidence="4 5">CGMCC 4.6875</strain>
    </source>
</reference>
<feature type="domain" description="Galactosyltransferase C-terminal" evidence="3">
    <location>
        <begin position="168"/>
        <end position="218"/>
    </location>
</feature>
<dbReference type="AlphaFoldDB" id="A0A4Q2SD97"/>
<dbReference type="InterPro" id="IPR050834">
    <property type="entry name" value="Glycosyltransf_2"/>
</dbReference>
<comment type="caution">
    <text evidence="4">The sequence shown here is derived from an EMBL/GenBank/DDBJ whole genome shotgun (WGS) entry which is preliminary data.</text>
</comment>
<dbReference type="InterPro" id="IPR027791">
    <property type="entry name" value="Galactosyl_T_C"/>
</dbReference>
<keyword evidence="1 4" id="KW-0808">Transferase</keyword>
<dbReference type="EMBL" id="SDWU01000014">
    <property type="protein sequence ID" value="RYC00735.1"/>
    <property type="molecule type" value="Genomic_DNA"/>
</dbReference>
<dbReference type="SUPFAM" id="SSF53448">
    <property type="entry name" value="Nucleotide-diphospho-sugar transferases"/>
    <property type="match status" value="1"/>
</dbReference>
<dbReference type="Proteomes" id="UP000293291">
    <property type="component" value="Unassembled WGS sequence"/>
</dbReference>
<dbReference type="Gene3D" id="3.90.550.10">
    <property type="entry name" value="Spore Coat Polysaccharide Biosynthesis Protein SpsA, Chain A"/>
    <property type="match status" value="1"/>
</dbReference>
<evidence type="ECO:0000259" key="3">
    <source>
        <dbReference type="Pfam" id="PF02709"/>
    </source>
</evidence>
<evidence type="ECO:0000313" key="4">
    <source>
        <dbReference type="EMBL" id="RYC00735.1"/>
    </source>
</evidence>
<gene>
    <name evidence="4" type="ORF">EUA07_13655</name>
</gene>
<sequence>MHGRRLVVNERAPARITITSHVVPPTPPSLSVVLIVLNGAQWIAAQLDALALQREAPEAWEVVVSDNGSTDGTQTLVMSYGDSFPVPLRLVDASSAPGVSHARNVGASAAEGHVLLFCDCDDIVSDTWVRDGYSALQTHVCVVGTSRVLEHPHNTSSEVLNPDGLVGRGIHGCNFGVRRDVYFAVGGFDESLPPYGCDDSEFSIRLRQAGHAIEPADGMVLYFRRTTGVRRTLRKVYLSAIAETVVWQRHPTIYGSRLTRRAILGDLMVWPIHAVRRVAAERRINRDLARSAVTAWAHVVGYLTWTRTRRAGEARLVFRPLDLD</sequence>
<feature type="domain" description="Glycosyltransferase 2-like" evidence="2">
    <location>
        <begin position="31"/>
        <end position="146"/>
    </location>
</feature>
<accession>A0A4Q2SD97</accession>
<dbReference type="PANTHER" id="PTHR43685:SF2">
    <property type="entry name" value="GLYCOSYLTRANSFERASE 2-LIKE DOMAIN-CONTAINING PROTEIN"/>
    <property type="match status" value="1"/>
</dbReference>
<dbReference type="GO" id="GO:0016740">
    <property type="term" value="F:transferase activity"/>
    <property type="evidence" value="ECO:0007669"/>
    <property type="project" value="UniProtKB-KW"/>
</dbReference>
<keyword evidence="5" id="KW-1185">Reference proteome</keyword>
<dbReference type="Pfam" id="PF02709">
    <property type="entry name" value="Glyco_transf_7C"/>
    <property type="match status" value="1"/>
</dbReference>
<evidence type="ECO:0000259" key="2">
    <source>
        <dbReference type="Pfam" id="PF00535"/>
    </source>
</evidence>
<evidence type="ECO:0000256" key="1">
    <source>
        <dbReference type="ARBA" id="ARBA00022679"/>
    </source>
</evidence>
<dbReference type="InterPro" id="IPR001173">
    <property type="entry name" value="Glyco_trans_2-like"/>
</dbReference>
<evidence type="ECO:0000313" key="5">
    <source>
        <dbReference type="Proteomes" id="UP000293291"/>
    </source>
</evidence>
<dbReference type="InterPro" id="IPR029044">
    <property type="entry name" value="Nucleotide-diphossugar_trans"/>
</dbReference>
<name>A0A4Q2SD97_9ACTN</name>
<dbReference type="PANTHER" id="PTHR43685">
    <property type="entry name" value="GLYCOSYLTRANSFERASE"/>
    <property type="match status" value="1"/>
</dbReference>
<dbReference type="OrthoDB" id="7615426at2"/>
<dbReference type="Pfam" id="PF00535">
    <property type="entry name" value="Glycos_transf_2"/>
    <property type="match status" value="1"/>
</dbReference>